<proteinExistence type="evidence at transcript level"/>
<evidence type="ECO:0000256" key="1">
    <source>
        <dbReference type="ARBA" id="ARBA00006336"/>
    </source>
</evidence>
<organism evidence="4">
    <name type="scientific">Hirondellea gigas</name>
    <dbReference type="NCBI Taxonomy" id="1518452"/>
    <lineage>
        <taxon>Eukaryota</taxon>
        <taxon>Metazoa</taxon>
        <taxon>Ecdysozoa</taxon>
        <taxon>Arthropoda</taxon>
        <taxon>Crustacea</taxon>
        <taxon>Multicrustacea</taxon>
        <taxon>Malacostraca</taxon>
        <taxon>Eumalacostraca</taxon>
        <taxon>Peracarida</taxon>
        <taxon>Amphipoda</taxon>
        <taxon>Amphilochidea</taxon>
        <taxon>Lysianassida</taxon>
        <taxon>Lysianassidira</taxon>
        <taxon>Lysianassoidea</taxon>
        <taxon>Lysianassidae</taxon>
        <taxon>Hirondellea</taxon>
    </lineage>
</organism>
<dbReference type="PANTHER" id="PTHR14119">
    <property type="entry name" value="HYDROLASE"/>
    <property type="match status" value="1"/>
</dbReference>
<comment type="similarity">
    <text evidence="1">Belongs to the isochorismatase family.</text>
</comment>
<name>A0A2P2IAW2_9CRUS</name>
<evidence type="ECO:0000259" key="3">
    <source>
        <dbReference type="Pfam" id="PF00857"/>
    </source>
</evidence>
<evidence type="ECO:0000256" key="2">
    <source>
        <dbReference type="ARBA" id="ARBA00040688"/>
    </source>
</evidence>
<dbReference type="Pfam" id="PF00857">
    <property type="entry name" value="Isochorismatase"/>
    <property type="match status" value="1"/>
</dbReference>
<dbReference type="EMBL" id="IACF01005569">
    <property type="protein sequence ID" value="LAB71152.1"/>
    <property type="molecule type" value="mRNA"/>
</dbReference>
<dbReference type="InterPro" id="IPR000868">
    <property type="entry name" value="Isochorismatase-like_dom"/>
</dbReference>
<dbReference type="EMBL" id="IACT01005858">
    <property type="protein sequence ID" value="LAC25001.1"/>
    <property type="molecule type" value="mRNA"/>
</dbReference>
<dbReference type="Gene3D" id="3.40.50.850">
    <property type="entry name" value="Isochorismatase-like"/>
    <property type="match status" value="1"/>
</dbReference>
<sequence length="204" mass="22811">MESFPASRLELGALDRKRTALFVCDIQEKYRDSMHSFSEVVLNTKKLINGCSLMQVPLVVTEQSPESLGHSVKDIETYEAVAVLSKTQFSMVVPEMEELFSTLCDGNMGSIVLCGIETHVAVEQTAIDLLSRGYKVHVVADCCTTRSVDDRNLSLLRLMQIGCFVCTCENVLFKLLENKDHPKFRAIAQLVRNVSKSNRLSSIF</sequence>
<dbReference type="PANTHER" id="PTHR14119:SF17">
    <property type="entry name" value="ISOCHORISMATASE DOMAIN-CONTAINING PROTEIN 1"/>
    <property type="match status" value="1"/>
</dbReference>
<protein>
    <recommendedName>
        <fullName evidence="2">Isochorismatase domain-containing protein 1</fullName>
    </recommendedName>
</protein>
<reference evidence="4" key="2">
    <citation type="journal article" date="2018" name="Biosci. Biotechnol. Biochem.">
        <title>Polysaccharide hydrolase of the hadal zone amphipods Hirondellea gigas.</title>
        <authorList>
            <person name="Kobayashi H."/>
            <person name="Nagahama T."/>
            <person name="Arai W."/>
            <person name="Sasagawa Y."/>
            <person name="Umeda M."/>
            <person name="Hayashi T."/>
            <person name="Nikaido I."/>
            <person name="Watanabe H."/>
            <person name="Oguri K."/>
            <person name="Kitazato H."/>
            <person name="Fujioka K."/>
            <person name="Kido Y."/>
            <person name="Takami H."/>
        </authorList>
    </citation>
    <scope>NUCLEOTIDE SEQUENCE</scope>
    <source>
        <tissue evidence="4">Whole body</tissue>
    </source>
</reference>
<evidence type="ECO:0000313" key="5">
    <source>
        <dbReference type="EMBL" id="LAC25001.1"/>
    </source>
</evidence>
<evidence type="ECO:0000313" key="4">
    <source>
        <dbReference type="EMBL" id="LAB71152.1"/>
    </source>
</evidence>
<dbReference type="AlphaFoldDB" id="A0A2P2IAW2"/>
<reference evidence="5" key="1">
    <citation type="submission" date="2017-11" db="EMBL/GenBank/DDBJ databases">
        <title>The sensing device of the deep-sea amphipod.</title>
        <authorList>
            <person name="Kobayashi H."/>
            <person name="Nagahama T."/>
            <person name="Arai W."/>
            <person name="Sasagawa Y."/>
            <person name="Umeda M."/>
            <person name="Hayashi T."/>
            <person name="Nikaido I."/>
            <person name="Watanabe H."/>
            <person name="Oguri K."/>
            <person name="Kitazato H."/>
            <person name="Fujioka K."/>
            <person name="Kido Y."/>
            <person name="Takami H."/>
        </authorList>
    </citation>
    <scope>NUCLEOTIDE SEQUENCE</scope>
    <source>
        <tissue evidence="5">Whole body</tissue>
    </source>
</reference>
<dbReference type="InterPro" id="IPR050993">
    <property type="entry name" value="Isochorismatase_domain"/>
</dbReference>
<dbReference type="SUPFAM" id="SSF52499">
    <property type="entry name" value="Isochorismatase-like hydrolases"/>
    <property type="match status" value="1"/>
</dbReference>
<feature type="domain" description="Isochorismatase-like" evidence="3">
    <location>
        <begin position="19"/>
        <end position="169"/>
    </location>
</feature>
<dbReference type="InterPro" id="IPR036380">
    <property type="entry name" value="Isochorismatase-like_sf"/>
</dbReference>
<accession>A0A2P2IAW2</accession>